<accession>A0A1G2EA59</accession>
<dbReference type="Proteomes" id="UP000176406">
    <property type="component" value="Unassembled WGS sequence"/>
</dbReference>
<dbReference type="SUPFAM" id="SSF143011">
    <property type="entry name" value="RelE-like"/>
    <property type="match status" value="1"/>
</dbReference>
<evidence type="ECO:0000256" key="1">
    <source>
        <dbReference type="ARBA" id="ARBA00022649"/>
    </source>
</evidence>
<comment type="caution">
    <text evidence="2">The sequence shown here is derived from an EMBL/GenBank/DDBJ whole genome shotgun (WGS) entry which is preliminary data.</text>
</comment>
<proteinExistence type="predicted"/>
<keyword evidence="1" id="KW-1277">Toxin-antitoxin system</keyword>
<evidence type="ECO:0008006" key="4">
    <source>
        <dbReference type="Google" id="ProtNLM"/>
    </source>
</evidence>
<dbReference type="InterPro" id="IPR007712">
    <property type="entry name" value="RelE/ParE_toxin"/>
</dbReference>
<protein>
    <recommendedName>
        <fullName evidence="4">Addiction module toxin RelE</fullName>
    </recommendedName>
</protein>
<dbReference type="AlphaFoldDB" id="A0A1G2EA59"/>
<reference evidence="2 3" key="1">
    <citation type="journal article" date="2016" name="Nat. Commun.">
        <title>Thousands of microbial genomes shed light on interconnected biogeochemical processes in an aquifer system.</title>
        <authorList>
            <person name="Anantharaman K."/>
            <person name="Brown C.T."/>
            <person name="Hug L.A."/>
            <person name="Sharon I."/>
            <person name="Castelle C.J."/>
            <person name="Probst A.J."/>
            <person name="Thomas B.C."/>
            <person name="Singh A."/>
            <person name="Wilkins M.J."/>
            <person name="Karaoz U."/>
            <person name="Brodie E.L."/>
            <person name="Williams K.H."/>
            <person name="Hubbard S.S."/>
            <person name="Banfield J.F."/>
        </authorList>
    </citation>
    <scope>NUCLEOTIDE SEQUENCE [LARGE SCALE GENOMIC DNA]</scope>
</reference>
<dbReference type="EMBL" id="MHMG01000041">
    <property type="protein sequence ID" value="OGZ22599.1"/>
    <property type="molecule type" value="Genomic_DNA"/>
</dbReference>
<evidence type="ECO:0000313" key="2">
    <source>
        <dbReference type="EMBL" id="OGZ22599.1"/>
    </source>
</evidence>
<dbReference type="InterPro" id="IPR035093">
    <property type="entry name" value="RelE/ParE_toxin_dom_sf"/>
</dbReference>
<gene>
    <name evidence="2" type="ORF">A3A08_02335</name>
</gene>
<organism evidence="2 3">
    <name type="scientific">Candidatus Nealsonbacteria bacterium RIFCSPLOWO2_01_FULL_41_9</name>
    <dbReference type="NCBI Taxonomy" id="1801671"/>
    <lineage>
        <taxon>Bacteria</taxon>
        <taxon>Candidatus Nealsoniibacteriota</taxon>
    </lineage>
</organism>
<dbReference type="Pfam" id="PF15738">
    <property type="entry name" value="YafQ_toxin"/>
    <property type="match status" value="1"/>
</dbReference>
<dbReference type="InterPro" id="IPR004386">
    <property type="entry name" value="Toxin_YafQ-like"/>
</dbReference>
<sequence>MKIFLHKNFSKKYAKLRQSEKEKFKERRDLFLEDPYDSLLNNHALTGKYTGSHSINVTGDLRVIYDIINKDSVLFIDIDTHSNLYK</sequence>
<dbReference type="Gene3D" id="3.30.2310.20">
    <property type="entry name" value="RelE-like"/>
    <property type="match status" value="1"/>
</dbReference>
<name>A0A1G2EA59_9BACT</name>
<dbReference type="NCBIfam" id="TIGR02385">
    <property type="entry name" value="RelE_StbE"/>
    <property type="match status" value="1"/>
</dbReference>
<evidence type="ECO:0000313" key="3">
    <source>
        <dbReference type="Proteomes" id="UP000176406"/>
    </source>
</evidence>